<reference evidence="2" key="1">
    <citation type="submission" date="2023-07" db="EMBL/GenBank/DDBJ databases">
        <title>Whole genome shotgun sequence of Streptomyces spororaveus NBRC 15456.</title>
        <authorList>
            <person name="Komaki H."/>
            <person name="Tamura T."/>
        </authorList>
    </citation>
    <scope>NUCLEOTIDE SEQUENCE [LARGE SCALE GENOMIC DNA]</scope>
    <source>
        <strain evidence="2">NBRC 15456</strain>
    </source>
</reference>
<name>A0ABQ3T2I3_9ACTN</name>
<accession>A0ABQ3T2I3</accession>
<dbReference type="Proteomes" id="UP000608522">
    <property type="component" value="Unassembled WGS sequence"/>
</dbReference>
<gene>
    <name evidence="1" type="ORF">Sspor_01640</name>
</gene>
<sequence length="81" mass="8981">MTLWRQVLAALNDTTLDDAERERIVARGAAQLAAHRAPEGQQATPDEVMATAFREFALLIDAETARTALRAVSLSFMVRPW</sequence>
<evidence type="ECO:0000313" key="1">
    <source>
        <dbReference type="EMBL" id="GHI74603.1"/>
    </source>
</evidence>
<dbReference type="RefSeq" id="WP_202197213.1">
    <property type="nucleotide sequence ID" value="NZ_BAAATO010000022.1"/>
</dbReference>
<proteinExistence type="predicted"/>
<evidence type="ECO:0000313" key="2">
    <source>
        <dbReference type="Proteomes" id="UP000608522"/>
    </source>
</evidence>
<dbReference type="EMBL" id="BNED01000002">
    <property type="protein sequence ID" value="GHI74603.1"/>
    <property type="molecule type" value="Genomic_DNA"/>
</dbReference>
<comment type="caution">
    <text evidence="1">The sequence shown here is derived from an EMBL/GenBank/DDBJ whole genome shotgun (WGS) entry which is preliminary data.</text>
</comment>
<organism evidence="1 2">
    <name type="scientific">Streptomyces spororaveus</name>
    <dbReference type="NCBI Taxonomy" id="284039"/>
    <lineage>
        <taxon>Bacteria</taxon>
        <taxon>Bacillati</taxon>
        <taxon>Actinomycetota</taxon>
        <taxon>Actinomycetes</taxon>
        <taxon>Kitasatosporales</taxon>
        <taxon>Streptomycetaceae</taxon>
        <taxon>Streptomyces</taxon>
    </lineage>
</organism>
<keyword evidence="2" id="KW-1185">Reference proteome</keyword>
<protein>
    <submittedName>
        <fullName evidence="1">Uncharacterized protein</fullName>
    </submittedName>
</protein>